<dbReference type="EnsemblMetazoa" id="SMAR005715-RA">
    <property type="protein sequence ID" value="SMAR005715-PA"/>
    <property type="gene ID" value="SMAR005715"/>
</dbReference>
<keyword evidence="2" id="KW-1185">Reference proteome</keyword>
<dbReference type="AlphaFoldDB" id="T1IWY8"/>
<evidence type="ECO:0000313" key="1">
    <source>
        <dbReference type="EnsemblMetazoa" id="SMAR005715-PA"/>
    </source>
</evidence>
<reference evidence="1" key="2">
    <citation type="submission" date="2015-02" db="UniProtKB">
        <authorList>
            <consortium name="EnsemblMetazoa"/>
        </authorList>
    </citation>
    <scope>IDENTIFICATION</scope>
</reference>
<name>T1IWY8_STRMM</name>
<protein>
    <submittedName>
        <fullName evidence="1">Uncharacterized protein</fullName>
    </submittedName>
</protein>
<reference evidence="2" key="1">
    <citation type="submission" date="2011-05" db="EMBL/GenBank/DDBJ databases">
        <authorList>
            <person name="Richards S.R."/>
            <person name="Qu J."/>
            <person name="Jiang H."/>
            <person name="Jhangiani S.N."/>
            <person name="Agravi P."/>
            <person name="Goodspeed R."/>
            <person name="Gross S."/>
            <person name="Mandapat C."/>
            <person name="Jackson L."/>
            <person name="Mathew T."/>
            <person name="Pu L."/>
            <person name="Thornton R."/>
            <person name="Saada N."/>
            <person name="Wilczek-Boney K.B."/>
            <person name="Lee S."/>
            <person name="Kovar C."/>
            <person name="Wu Y."/>
            <person name="Scherer S.E."/>
            <person name="Worley K.C."/>
            <person name="Muzny D.M."/>
            <person name="Gibbs R."/>
        </authorList>
    </citation>
    <scope>NUCLEOTIDE SEQUENCE</scope>
    <source>
        <strain evidence="2">Brora</strain>
    </source>
</reference>
<dbReference type="EMBL" id="JH431634">
    <property type="status" value="NOT_ANNOTATED_CDS"/>
    <property type="molecule type" value="Genomic_DNA"/>
</dbReference>
<dbReference type="Proteomes" id="UP000014500">
    <property type="component" value="Unassembled WGS sequence"/>
</dbReference>
<organism evidence="1 2">
    <name type="scientific">Strigamia maritima</name>
    <name type="common">European centipede</name>
    <name type="synonym">Geophilus maritimus</name>
    <dbReference type="NCBI Taxonomy" id="126957"/>
    <lineage>
        <taxon>Eukaryota</taxon>
        <taxon>Metazoa</taxon>
        <taxon>Ecdysozoa</taxon>
        <taxon>Arthropoda</taxon>
        <taxon>Myriapoda</taxon>
        <taxon>Chilopoda</taxon>
        <taxon>Pleurostigmophora</taxon>
        <taxon>Geophilomorpha</taxon>
        <taxon>Linotaeniidae</taxon>
        <taxon>Strigamia</taxon>
    </lineage>
</organism>
<evidence type="ECO:0000313" key="2">
    <source>
        <dbReference type="Proteomes" id="UP000014500"/>
    </source>
</evidence>
<sequence>MTNPSNFNFEKIEKYEDKRGGTEKEVIQGNKIEAGGDVMTGDGFASTKIYGGATTPANGQNTLKDLKKLIKVDECIDNFDRAIFQVKTEDGELVEICNSYVLSSGEIVYVTYKTE</sequence>
<accession>T1IWY8</accession>
<proteinExistence type="predicted"/>
<dbReference type="HOGENOM" id="CLU_2111917_0_0_1"/>